<evidence type="ECO:0000256" key="1">
    <source>
        <dbReference type="SAM" id="MobiDB-lite"/>
    </source>
</evidence>
<gene>
    <name evidence="3" type="ORF">ECRASSUSDP1_LOCUS19170</name>
</gene>
<keyword evidence="4" id="KW-1185">Reference proteome</keyword>
<dbReference type="Gene3D" id="3.30.450.200">
    <property type="match status" value="1"/>
</dbReference>
<name>A0AAD2D2I4_EUPCR</name>
<dbReference type="InterPro" id="IPR043153">
    <property type="entry name" value="DENN_C"/>
</dbReference>
<evidence type="ECO:0000259" key="2">
    <source>
        <dbReference type="PROSITE" id="PS50211"/>
    </source>
</evidence>
<sequence length="993" mass="116368">MNPRHDKIHRMKSFEYKFDFTEEENVEPFKRRSAQNTCPKCEYLSEENSVLKKQYEDMVIKNIQLEKDYENIKYERDELNRLIAKAGWTKNKIQKFLKNRDVMKAYDPNQSPKLEIDNSFSDEDDQIPDESSFDNKDTEEAVPTFRNNDKIEIVNPQNYRKDAPVEAVNTPKINHLPRHFTNQSKNAFNNENKEPFLDLDEEILTEEDYIEIEDDSERHSPRENSLATSPWRTHHYKKGDEEVKYIKEGESSSSTSENEDTGSDYSDSSYAREEAFDKTIVTRQMQEEFKGYLYEDSLLDSRPIFEPSPHRRKLRRESNENENNAKKERLADTPDILSKGKKKIRPPTLNKKRSATMRITYNPTEDKQYMDDILKSVNNKNHLLLNPQYGSIFNGESIKIGRSIYLSSTGKKSILQPYPKCQVPLREVSYIPDDESLEILSGYSPFEDKTDEFRMKRADSKEIFSPVNKEDFGEIGSSFFGNEDVSEHISQINLLPLAPEFKNLKNPKFMEEFYIIGVDDMTLMSLNSSHEIVRPSLLYNYPNSEEHAERHRVIKDFCFPIGIGVEKIDLSKPDLEIKISDALYNRKIYLYDTFIFTLNGNDYNKGIIYEDEHLYCLTIVVKELVSPNVKEIDLTGQMEEQLFLSKKAYCIMFRNTHFELQYKLLSALSKIQKHEQANTKILESNQRLSGLNILPEYKDLVNDIESMISMPIISDLCMKTLKEFYELNPKDFKPKNSLTLPIPYKVCKFQYKIPESVEYLDINWYGPFFISWIKFEDFYYLFKAILLEKSIVFVSKNHGLITSMVNAFRVLMKPFKWCHLFISLLPKLLKDYLCAPQPILLALSDKQEFFESLPLDAFDDKVIVESNENSRIHVEKVIKLPDFKCSGLSEKLEKMFKGLKKENTNSIRNSVYDTSSPEKAFSENLAKTIKAALEKEITSVMKKYKIKQKKSHLQPEFSECKMFLIKNSQDRPFMQEFVDTQMFAFYYDMTVNK</sequence>
<protein>
    <recommendedName>
        <fullName evidence="2">UDENN domain-containing protein</fullName>
    </recommendedName>
</protein>
<dbReference type="Gene3D" id="3.40.50.11500">
    <property type="match status" value="1"/>
</dbReference>
<organism evidence="3 4">
    <name type="scientific">Euplotes crassus</name>
    <dbReference type="NCBI Taxonomy" id="5936"/>
    <lineage>
        <taxon>Eukaryota</taxon>
        <taxon>Sar</taxon>
        <taxon>Alveolata</taxon>
        <taxon>Ciliophora</taxon>
        <taxon>Intramacronucleata</taxon>
        <taxon>Spirotrichea</taxon>
        <taxon>Hypotrichia</taxon>
        <taxon>Euplotida</taxon>
        <taxon>Euplotidae</taxon>
        <taxon>Moneuplotes</taxon>
    </lineage>
</organism>
<comment type="caution">
    <text evidence="3">The sequence shown here is derived from an EMBL/GenBank/DDBJ whole genome shotgun (WGS) entry which is preliminary data.</text>
</comment>
<dbReference type="Proteomes" id="UP001295684">
    <property type="component" value="Unassembled WGS sequence"/>
</dbReference>
<proteinExistence type="predicted"/>
<feature type="compositionally biased region" description="Acidic residues" evidence="1">
    <location>
        <begin position="120"/>
        <end position="132"/>
    </location>
</feature>
<dbReference type="AlphaFoldDB" id="A0AAD2D2I4"/>
<feature type="region of interest" description="Disordered" evidence="1">
    <location>
        <begin position="211"/>
        <end position="270"/>
    </location>
</feature>
<dbReference type="InterPro" id="IPR001194">
    <property type="entry name" value="cDENN_dom"/>
</dbReference>
<feature type="compositionally biased region" description="Basic residues" evidence="1">
    <location>
        <begin position="339"/>
        <end position="349"/>
    </location>
</feature>
<dbReference type="SMART" id="SM00799">
    <property type="entry name" value="DENN"/>
    <property type="match status" value="1"/>
</dbReference>
<accession>A0AAD2D2I4</accession>
<dbReference type="PANTHER" id="PTHR15288">
    <property type="entry name" value="DENN DOMAIN-CONTAINING PROTEIN 2"/>
    <property type="match status" value="1"/>
</dbReference>
<feature type="domain" description="UDENN" evidence="2">
    <location>
        <begin position="521"/>
        <end position="993"/>
    </location>
</feature>
<dbReference type="PANTHER" id="PTHR15288:SF0">
    <property type="entry name" value="UDENN DOMAIN-CONTAINING PROTEIN"/>
    <property type="match status" value="1"/>
</dbReference>
<evidence type="ECO:0000313" key="3">
    <source>
        <dbReference type="EMBL" id="CAI2377780.1"/>
    </source>
</evidence>
<dbReference type="EMBL" id="CAMPGE010019448">
    <property type="protein sequence ID" value="CAI2377780.1"/>
    <property type="molecule type" value="Genomic_DNA"/>
</dbReference>
<dbReference type="InterPro" id="IPR037516">
    <property type="entry name" value="Tripartite_DENN"/>
</dbReference>
<feature type="compositionally biased region" description="Basic and acidic residues" evidence="1">
    <location>
        <begin position="316"/>
        <end position="332"/>
    </location>
</feature>
<reference evidence="3" key="1">
    <citation type="submission" date="2023-07" db="EMBL/GenBank/DDBJ databases">
        <authorList>
            <consortium name="AG Swart"/>
            <person name="Singh M."/>
            <person name="Singh A."/>
            <person name="Seah K."/>
            <person name="Emmerich C."/>
        </authorList>
    </citation>
    <scope>NUCLEOTIDE SEQUENCE</scope>
    <source>
        <strain evidence="3">DP1</strain>
    </source>
</reference>
<evidence type="ECO:0000313" key="4">
    <source>
        <dbReference type="Proteomes" id="UP001295684"/>
    </source>
</evidence>
<feature type="region of interest" description="Disordered" evidence="1">
    <location>
        <begin position="107"/>
        <end position="141"/>
    </location>
</feature>
<dbReference type="InterPro" id="IPR051942">
    <property type="entry name" value="DENN_domain_containing_2"/>
</dbReference>
<feature type="compositionally biased region" description="Basic and acidic residues" evidence="1">
    <location>
        <begin position="238"/>
        <end position="250"/>
    </location>
</feature>
<feature type="region of interest" description="Disordered" evidence="1">
    <location>
        <begin position="302"/>
        <end position="349"/>
    </location>
</feature>
<dbReference type="PROSITE" id="PS50211">
    <property type="entry name" value="DENN"/>
    <property type="match status" value="1"/>
</dbReference>
<dbReference type="Pfam" id="PF02141">
    <property type="entry name" value="DENN"/>
    <property type="match status" value="1"/>
</dbReference>